<dbReference type="EMBL" id="CP026512">
    <property type="protein sequence ID" value="QAX81879.1"/>
    <property type="molecule type" value="Genomic_DNA"/>
</dbReference>
<evidence type="ECO:0000313" key="1">
    <source>
        <dbReference type="EMBL" id="QAX81879.1"/>
    </source>
</evidence>
<proteinExistence type="predicted"/>
<keyword evidence="2" id="KW-1185">Reference proteome</keyword>
<protein>
    <submittedName>
        <fullName evidence="1">Uncharacterized protein</fullName>
    </submittedName>
</protein>
<reference evidence="1 2" key="1">
    <citation type="journal article" date="2018" name="Genome Biol. Evol.">
        <title>Partnering With a Pest: Genomes of Hemlock Woolly Adelgid Symbionts Reveal Atypical Nutritional Provisioning Patterns in Dual-Obligate Bacteria.</title>
        <authorList>
            <person name="Weglarz K.M."/>
            <person name="Havill N.P."/>
            <person name="Burke G.R."/>
            <person name="von Dohlen C.D."/>
        </authorList>
    </citation>
    <scope>NUCLEOTIDE SEQUENCE [LARGE SCALE GENOMIC DNA]</scope>
    <source>
        <strain evidence="1 2">HWA_ENA</strain>
    </source>
</reference>
<organism evidence="1 2">
    <name type="scientific">Candidatus Pseudomonas adelgestsugas</name>
    <dbReference type="NCBI Taxonomy" id="1302376"/>
    <lineage>
        <taxon>Bacteria</taxon>
        <taxon>Pseudomonadati</taxon>
        <taxon>Pseudomonadota</taxon>
        <taxon>Gammaproteobacteria</taxon>
        <taxon>Pseudomonadales</taxon>
        <taxon>Pseudomonadaceae</taxon>
        <taxon>Pseudomonas</taxon>
    </lineage>
</organism>
<dbReference type="Proteomes" id="UP000288953">
    <property type="component" value="Chromosome"/>
</dbReference>
<evidence type="ECO:0000313" key="2">
    <source>
        <dbReference type="Proteomes" id="UP000288953"/>
    </source>
</evidence>
<sequence length="112" mass="12860">MSYEIQVEGETSPKLLLVNDSATFTYVIASTISRRSFLIYAVGSTEENFIFARTDRPGYIVLNTLVLTNAMSVRHLWWEHIQRALTKNRIISLPSLLLMFWECASIFCSTSY</sequence>
<accession>A0ABX5R8A8</accession>
<gene>
    <name evidence="1" type="ORF">C3B55_00545</name>
</gene>
<name>A0ABX5R8A8_9PSED</name>